<feature type="region of interest" description="Disordered" evidence="4">
    <location>
        <begin position="500"/>
        <end position="520"/>
    </location>
</feature>
<sequence>MQRTSSKKVQRRYSDSTVYMLTCRDNGEELKVQASQSLRLEKVSAAVIGAVMGPSTFSLQFELSYPSQCGRGAPVALGPLCVLQWDKGAYCPTLLCFTTILFLGGELSEASVGSQADGVRFGAAVEEGIDGRGGVKVRVGLAVVGEDEGVTEQSGRAEASRGLRGLREDYQEVPVWRCGLSGVTSEASDAVMIHLSSRARQRFCFLQQLQKLKVSTSTGHLQQEGEGAAPKPFIRILGETKDGELVQCEVSGASPKPLVQWQDSSGNILPAEEPQVSERGGRYNIILQTTVTKTDNYRCVATQEEINHQIYSETFVRVHGEENNSAVLGTRRHRFKKGLPQDKINGRAEEESFPEELKNGNASIIIRDTKMADSGNYTCEFSGRQTFHIKLVVGAAVNPSVTTLRVTQDWAALQCVVRGASPQTEVEWQDGSGHNLTAQLQVFDRDGRYDIIVQTTVTKTDIYRCVATQKEISHQTHAWTYVFICGRHKPEVTDVLKVHDQTPFKEQRPDQDPDLPLHEL</sequence>
<dbReference type="InterPro" id="IPR036179">
    <property type="entry name" value="Ig-like_dom_sf"/>
</dbReference>
<feature type="domain" description="Ig-like" evidence="5">
    <location>
        <begin position="232"/>
        <end position="379"/>
    </location>
</feature>
<reference evidence="6" key="1">
    <citation type="submission" date="2022-08" db="EMBL/GenBank/DDBJ databases">
        <title>Genome sequencing of akame (Lates japonicus).</title>
        <authorList>
            <person name="Hashiguchi Y."/>
            <person name="Takahashi H."/>
        </authorList>
    </citation>
    <scope>NUCLEOTIDE SEQUENCE</scope>
    <source>
        <strain evidence="6">Kochi</strain>
    </source>
</reference>
<dbReference type="InterPro" id="IPR050504">
    <property type="entry name" value="IgSF_BTN/MOG"/>
</dbReference>
<dbReference type="PANTHER" id="PTHR24100">
    <property type="entry name" value="BUTYROPHILIN"/>
    <property type="match status" value="1"/>
</dbReference>
<evidence type="ECO:0000256" key="2">
    <source>
        <dbReference type="ARBA" id="ARBA00023136"/>
    </source>
</evidence>
<dbReference type="Pfam" id="PF22705">
    <property type="entry name" value="C2-set_3"/>
    <property type="match status" value="1"/>
</dbReference>
<dbReference type="AlphaFoldDB" id="A0AAD3NMJ9"/>
<organism evidence="6 7">
    <name type="scientific">Lates japonicus</name>
    <name type="common">Japanese lates</name>
    <dbReference type="NCBI Taxonomy" id="270547"/>
    <lineage>
        <taxon>Eukaryota</taxon>
        <taxon>Metazoa</taxon>
        <taxon>Chordata</taxon>
        <taxon>Craniata</taxon>
        <taxon>Vertebrata</taxon>
        <taxon>Euteleostomi</taxon>
        <taxon>Actinopterygii</taxon>
        <taxon>Neopterygii</taxon>
        <taxon>Teleostei</taxon>
        <taxon>Neoteleostei</taxon>
        <taxon>Acanthomorphata</taxon>
        <taxon>Carangaria</taxon>
        <taxon>Carangaria incertae sedis</taxon>
        <taxon>Centropomidae</taxon>
        <taxon>Lates</taxon>
    </lineage>
</organism>
<feature type="domain" description="Ig-like" evidence="5">
    <location>
        <begin position="399"/>
        <end position="469"/>
    </location>
</feature>
<evidence type="ECO:0000259" key="5">
    <source>
        <dbReference type="PROSITE" id="PS50835"/>
    </source>
</evidence>
<keyword evidence="2" id="KW-0472">Membrane</keyword>
<evidence type="ECO:0000313" key="7">
    <source>
        <dbReference type="Proteomes" id="UP001279410"/>
    </source>
</evidence>
<evidence type="ECO:0000256" key="3">
    <source>
        <dbReference type="ARBA" id="ARBA00023319"/>
    </source>
</evidence>
<keyword evidence="3" id="KW-0393">Immunoglobulin domain</keyword>
<dbReference type="GO" id="GO:0005102">
    <property type="term" value="F:signaling receptor binding"/>
    <property type="evidence" value="ECO:0007669"/>
    <property type="project" value="TreeGrafter"/>
</dbReference>
<keyword evidence="7" id="KW-1185">Reference proteome</keyword>
<name>A0AAD3NMJ9_LATJO</name>
<accession>A0AAD3NMJ9</accession>
<dbReference type="InterPro" id="IPR053896">
    <property type="entry name" value="BTN3A2-like_Ig-C"/>
</dbReference>
<dbReference type="CDD" id="cd00096">
    <property type="entry name" value="Ig"/>
    <property type="match status" value="1"/>
</dbReference>
<comment type="subcellular location">
    <subcellularLocation>
        <location evidence="1">Membrane</location>
    </subcellularLocation>
</comment>
<dbReference type="Gene3D" id="2.60.40.10">
    <property type="entry name" value="Immunoglobulins"/>
    <property type="match status" value="3"/>
</dbReference>
<dbReference type="InterPro" id="IPR013783">
    <property type="entry name" value="Ig-like_fold"/>
</dbReference>
<dbReference type="PROSITE" id="PS50835">
    <property type="entry name" value="IG_LIKE"/>
    <property type="match status" value="2"/>
</dbReference>
<dbReference type="GO" id="GO:0009897">
    <property type="term" value="C:external side of plasma membrane"/>
    <property type="evidence" value="ECO:0007669"/>
    <property type="project" value="TreeGrafter"/>
</dbReference>
<proteinExistence type="predicted"/>
<dbReference type="SUPFAM" id="SSF48726">
    <property type="entry name" value="Immunoglobulin"/>
    <property type="match status" value="3"/>
</dbReference>
<comment type="caution">
    <text evidence="6">The sequence shown here is derived from an EMBL/GenBank/DDBJ whole genome shotgun (WGS) entry which is preliminary data.</text>
</comment>
<evidence type="ECO:0000256" key="4">
    <source>
        <dbReference type="SAM" id="MobiDB-lite"/>
    </source>
</evidence>
<evidence type="ECO:0000313" key="6">
    <source>
        <dbReference type="EMBL" id="GLD74510.1"/>
    </source>
</evidence>
<protein>
    <submittedName>
        <fullName evidence="6">Butyrophilin-like protein 2</fullName>
    </submittedName>
</protein>
<dbReference type="InterPro" id="IPR007110">
    <property type="entry name" value="Ig-like_dom"/>
</dbReference>
<gene>
    <name evidence="6" type="ORF">AKAME5_002583900</name>
</gene>
<dbReference type="GO" id="GO:0050852">
    <property type="term" value="P:T cell receptor signaling pathway"/>
    <property type="evidence" value="ECO:0007669"/>
    <property type="project" value="TreeGrafter"/>
</dbReference>
<evidence type="ECO:0000256" key="1">
    <source>
        <dbReference type="ARBA" id="ARBA00004370"/>
    </source>
</evidence>
<dbReference type="EMBL" id="BRZM01002273">
    <property type="protein sequence ID" value="GLD74510.1"/>
    <property type="molecule type" value="Genomic_DNA"/>
</dbReference>
<dbReference type="GO" id="GO:0001817">
    <property type="term" value="P:regulation of cytokine production"/>
    <property type="evidence" value="ECO:0007669"/>
    <property type="project" value="TreeGrafter"/>
</dbReference>
<dbReference type="Proteomes" id="UP001279410">
    <property type="component" value="Unassembled WGS sequence"/>
</dbReference>